<reference evidence="6 7" key="1">
    <citation type="submission" date="2020-08" db="EMBL/GenBank/DDBJ databases">
        <title>Genomic Encyclopedia of Type Strains, Phase IV (KMG-V): Genome sequencing to study the core and pangenomes of soil and plant-associated prokaryotes.</title>
        <authorList>
            <person name="Whitman W."/>
        </authorList>
    </citation>
    <scope>NUCLEOTIDE SEQUENCE [LARGE SCALE GENOMIC DNA]</scope>
    <source>
        <strain evidence="4 6">ANJLi2</strain>
        <strain evidence="5 7">MP601</strain>
    </source>
</reference>
<evidence type="ECO:0000313" key="4">
    <source>
        <dbReference type="EMBL" id="MBB6109861.1"/>
    </source>
</evidence>
<dbReference type="InterPro" id="IPR034660">
    <property type="entry name" value="DinB/YfiT-like"/>
</dbReference>
<feature type="binding site" evidence="3">
    <location>
        <position position="137"/>
    </location>
    <ligand>
        <name>a divalent metal cation</name>
        <dbReference type="ChEBI" id="CHEBI:60240"/>
    </ligand>
</feature>
<dbReference type="Gene3D" id="1.20.120.450">
    <property type="entry name" value="dinb family like domain"/>
    <property type="match status" value="1"/>
</dbReference>
<evidence type="ECO:0000256" key="3">
    <source>
        <dbReference type="PIRSR" id="PIRSR607837-1"/>
    </source>
</evidence>
<keyword evidence="2 3" id="KW-0479">Metal-binding</keyword>
<feature type="binding site" evidence="3">
    <location>
        <position position="47"/>
    </location>
    <ligand>
        <name>a divalent metal cation</name>
        <dbReference type="ChEBI" id="CHEBI:60240"/>
    </ligand>
</feature>
<dbReference type="AlphaFoldDB" id="A0A1N6YUB6"/>
<keyword evidence="6" id="KW-1185">Reference proteome</keyword>
<comment type="similarity">
    <text evidence="1">Belongs to the DinB family.</text>
</comment>
<accession>A0A1N6YUB6</accession>
<dbReference type="InterPro" id="IPR007837">
    <property type="entry name" value="DinB"/>
</dbReference>
<evidence type="ECO:0000313" key="6">
    <source>
        <dbReference type="Proteomes" id="UP000541583"/>
    </source>
</evidence>
<dbReference type="SUPFAM" id="SSF109854">
    <property type="entry name" value="DinB/YfiT-like putative metalloenzymes"/>
    <property type="match status" value="1"/>
</dbReference>
<protein>
    <submittedName>
        <fullName evidence="4 5">Damage-inducible protein DinB</fullName>
    </submittedName>
</protein>
<name>A0A1N6YUB6_9SPHI</name>
<dbReference type="EMBL" id="JACHCB010000005">
    <property type="protein sequence ID" value="MBB6109861.1"/>
    <property type="molecule type" value="Genomic_DNA"/>
</dbReference>
<evidence type="ECO:0000313" key="7">
    <source>
        <dbReference type="Proteomes" id="UP000548326"/>
    </source>
</evidence>
<evidence type="ECO:0000256" key="2">
    <source>
        <dbReference type="ARBA" id="ARBA00022723"/>
    </source>
</evidence>
<dbReference type="EMBL" id="JACHCA010000018">
    <property type="protein sequence ID" value="MBB6130881.1"/>
    <property type="molecule type" value="Genomic_DNA"/>
</dbReference>
<evidence type="ECO:0000256" key="1">
    <source>
        <dbReference type="ARBA" id="ARBA00008635"/>
    </source>
</evidence>
<dbReference type="Proteomes" id="UP000541583">
    <property type="component" value="Unassembled WGS sequence"/>
</dbReference>
<proteinExistence type="inferred from homology"/>
<gene>
    <name evidence="5" type="ORF">HDF22_005027</name>
    <name evidence="4" type="ORF">HDF23_002610</name>
</gene>
<evidence type="ECO:0000313" key="5">
    <source>
        <dbReference type="EMBL" id="MBB6130881.1"/>
    </source>
</evidence>
<dbReference type="Pfam" id="PF05163">
    <property type="entry name" value="DinB"/>
    <property type="match status" value="1"/>
</dbReference>
<comment type="caution">
    <text evidence="5">The sequence shown here is derived from an EMBL/GenBank/DDBJ whole genome shotgun (WGS) entry which is preliminary data.</text>
</comment>
<dbReference type="STRING" id="354630.SAMN05421821_105283"/>
<dbReference type="RefSeq" id="WP_076373621.1">
    <property type="nucleotide sequence ID" value="NZ_FTMG01000005.1"/>
</dbReference>
<dbReference type="OrthoDB" id="119432at2"/>
<organism evidence="5 7">
    <name type="scientific">Mucilaginibacter lappiensis</name>
    <dbReference type="NCBI Taxonomy" id="354630"/>
    <lineage>
        <taxon>Bacteria</taxon>
        <taxon>Pseudomonadati</taxon>
        <taxon>Bacteroidota</taxon>
        <taxon>Sphingobacteriia</taxon>
        <taxon>Sphingobacteriales</taxon>
        <taxon>Sphingobacteriaceae</taxon>
        <taxon>Mucilaginibacter</taxon>
    </lineage>
</organism>
<dbReference type="Proteomes" id="UP000548326">
    <property type="component" value="Unassembled WGS sequence"/>
</dbReference>
<dbReference type="GO" id="GO:0046872">
    <property type="term" value="F:metal ion binding"/>
    <property type="evidence" value="ECO:0007669"/>
    <property type="project" value="UniProtKB-KW"/>
</dbReference>
<sequence length="161" mass="18560">MSAITLLLKEMDQEAQTTRKMLERIPNDKFKWQPHEKSLNIQQLANHIAELPAWVTMTLTSDGLDFAAKPYKPIPNNNTHDLLDYFEESLKSGKTHLVHAKEADLNKKWTLRNGDQILNESTKGDVIRMAYSEIVHHRSQLGAYLRMLDIPLPDSYDEDAF</sequence>